<accession>A0AAD9FHT6</accession>
<dbReference type="AlphaFoldDB" id="A0AAD9FHT6"/>
<comment type="caution">
    <text evidence="2">The sequence shown here is derived from an EMBL/GenBank/DDBJ whole genome shotgun (WGS) entry which is preliminary data.</text>
</comment>
<gene>
    <name evidence="2" type="ORF">KUDE01_008821</name>
</gene>
<evidence type="ECO:0000313" key="2">
    <source>
        <dbReference type="EMBL" id="KAK1906423.1"/>
    </source>
</evidence>
<organism evidence="2 3">
    <name type="scientific">Dissostichus eleginoides</name>
    <name type="common">Patagonian toothfish</name>
    <name type="synonym">Dissostichus amissus</name>
    <dbReference type="NCBI Taxonomy" id="100907"/>
    <lineage>
        <taxon>Eukaryota</taxon>
        <taxon>Metazoa</taxon>
        <taxon>Chordata</taxon>
        <taxon>Craniata</taxon>
        <taxon>Vertebrata</taxon>
        <taxon>Euteleostomi</taxon>
        <taxon>Actinopterygii</taxon>
        <taxon>Neopterygii</taxon>
        <taxon>Teleostei</taxon>
        <taxon>Neoteleostei</taxon>
        <taxon>Acanthomorphata</taxon>
        <taxon>Eupercaria</taxon>
        <taxon>Perciformes</taxon>
        <taxon>Notothenioidei</taxon>
        <taxon>Nototheniidae</taxon>
        <taxon>Dissostichus</taxon>
    </lineage>
</organism>
<evidence type="ECO:0000256" key="1">
    <source>
        <dbReference type="SAM" id="MobiDB-lite"/>
    </source>
</evidence>
<feature type="region of interest" description="Disordered" evidence="1">
    <location>
        <begin position="1"/>
        <end position="76"/>
    </location>
</feature>
<feature type="compositionally biased region" description="Polar residues" evidence="1">
    <location>
        <begin position="1"/>
        <end position="12"/>
    </location>
</feature>
<dbReference type="Proteomes" id="UP001228049">
    <property type="component" value="Unassembled WGS sequence"/>
</dbReference>
<dbReference type="EMBL" id="JASDAP010000001">
    <property type="protein sequence ID" value="KAK1906423.1"/>
    <property type="molecule type" value="Genomic_DNA"/>
</dbReference>
<sequence>MYLNLTATQSASGERLRRAPPGSASGERLSASGERLSASGERLSASGERLSASGERLSASGERTQSRTDGFYSIQS</sequence>
<evidence type="ECO:0000313" key="3">
    <source>
        <dbReference type="Proteomes" id="UP001228049"/>
    </source>
</evidence>
<keyword evidence="3" id="KW-1185">Reference proteome</keyword>
<proteinExistence type="predicted"/>
<protein>
    <submittedName>
        <fullName evidence="2">Mediator of RNA polymerase II transcription subunit 18</fullName>
    </submittedName>
</protein>
<name>A0AAD9FHT6_DISEL</name>
<reference evidence="2" key="1">
    <citation type="submission" date="2023-04" db="EMBL/GenBank/DDBJ databases">
        <title>Chromosome-level genome of Chaenocephalus aceratus.</title>
        <authorList>
            <person name="Park H."/>
        </authorList>
    </citation>
    <scope>NUCLEOTIDE SEQUENCE</scope>
    <source>
        <strain evidence="2">DE</strain>
        <tissue evidence="2">Muscle</tissue>
    </source>
</reference>